<dbReference type="GeneID" id="96270895"/>
<dbReference type="InterPro" id="IPR001647">
    <property type="entry name" value="HTH_TetR"/>
</dbReference>
<accession>A0ABU8AL78</accession>
<dbReference type="InterPro" id="IPR050109">
    <property type="entry name" value="HTH-type_TetR-like_transc_reg"/>
</dbReference>
<name>A0ABU8AL78_9ACTN</name>
<comment type="caution">
    <text evidence="4">The sequence shown here is derived from an EMBL/GenBank/DDBJ whole genome shotgun (WGS) entry which is preliminary data.</text>
</comment>
<feature type="DNA-binding region" description="H-T-H motif" evidence="2">
    <location>
        <begin position="29"/>
        <end position="48"/>
    </location>
</feature>
<dbReference type="PANTHER" id="PTHR30328">
    <property type="entry name" value="TRANSCRIPTIONAL REPRESSOR"/>
    <property type="match status" value="1"/>
</dbReference>
<evidence type="ECO:0000313" key="4">
    <source>
        <dbReference type="EMBL" id="MEH0634434.1"/>
    </source>
</evidence>
<evidence type="ECO:0000256" key="1">
    <source>
        <dbReference type="ARBA" id="ARBA00023125"/>
    </source>
</evidence>
<keyword evidence="1 2" id="KW-0238">DNA-binding</keyword>
<protein>
    <submittedName>
        <fullName evidence="4">TetR family transcriptional regulator</fullName>
    </submittedName>
</protein>
<proteinExistence type="predicted"/>
<dbReference type="SUPFAM" id="SSF48498">
    <property type="entry name" value="Tetracyclin repressor-like, C-terminal domain"/>
    <property type="match status" value="1"/>
</dbReference>
<dbReference type="PROSITE" id="PS50977">
    <property type="entry name" value="HTH_TETR_2"/>
    <property type="match status" value="1"/>
</dbReference>
<dbReference type="Pfam" id="PF17926">
    <property type="entry name" value="TetR_C_21"/>
    <property type="match status" value="1"/>
</dbReference>
<dbReference type="RefSeq" id="WP_028797057.1">
    <property type="nucleotide sequence ID" value="NZ_JARULZ010000001.1"/>
</dbReference>
<dbReference type="Pfam" id="PF00440">
    <property type="entry name" value="TetR_N"/>
    <property type="match status" value="1"/>
</dbReference>
<dbReference type="PRINTS" id="PR00455">
    <property type="entry name" value="HTHTETR"/>
</dbReference>
<dbReference type="InterPro" id="IPR041467">
    <property type="entry name" value="Sco4008_C"/>
</dbReference>
<reference evidence="4" key="1">
    <citation type="submission" date="2023-04" db="EMBL/GenBank/DDBJ databases">
        <title>Genomic diversity of scab-causing Streptomyces spp. in the province of Quebec, Canada.</title>
        <authorList>
            <person name="Biessy A."/>
            <person name="Cadieux M."/>
            <person name="Ciotola M."/>
            <person name="Filion M."/>
        </authorList>
    </citation>
    <scope>NUCLEOTIDE SEQUENCE</scope>
    <source>
        <strain evidence="4">B21-115</strain>
    </source>
</reference>
<evidence type="ECO:0000259" key="3">
    <source>
        <dbReference type="PROSITE" id="PS50977"/>
    </source>
</evidence>
<dbReference type="InterPro" id="IPR009057">
    <property type="entry name" value="Homeodomain-like_sf"/>
</dbReference>
<dbReference type="InterPro" id="IPR036271">
    <property type="entry name" value="Tet_transcr_reg_TetR-rel_C_sf"/>
</dbReference>
<dbReference type="Gene3D" id="1.10.357.10">
    <property type="entry name" value="Tetracycline Repressor, domain 2"/>
    <property type="match status" value="1"/>
</dbReference>
<sequence>MTSDSSASRARLLDAAASEFSAHGLAGARVARIASSAKLNKERIYAYFGDKEGLFDAVMDQRHVEVMAAVPLDADDLPGYVGRLFDYIISHPDLMRLAAWKQLERPLGHGGKNLGSYEHALAPLTAARDEGRIDTTFNPVDLAVILYGLASAWHHVFAAQRDTESGTTDDIWSAQRLTEHREALIEVVRRLMTS</sequence>
<gene>
    <name evidence="4" type="ORF">QBA35_13870</name>
</gene>
<dbReference type="SUPFAM" id="SSF46689">
    <property type="entry name" value="Homeodomain-like"/>
    <property type="match status" value="1"/>
</dbReference>
<evidence type="ECO:0000256" key="2">
    <source>
        <dbReference type="PROSITE-ProRule" id="PRU00335"/>
    </source>
</evidence>
<dbReference type="Proteomes" id="UP001310290">
    <property type="component" value="Unassembled WGS sequence"/>
</dbReference>
<organism evidence="4 5">
    <name type="scientific">Streptomyces bottropensis</name>
    <dbReference type="NCBI Taxonomy" id="42235"/>
    <lineage>
        <taxon>Bacteria</taxon>
        <taxon>Bacillati</taxon>
        <taxon>Actinomycetota</taxon>
        <taxon>Actinomycetes</taxon>
        <taxon>Kitasatosporales</taxon>
        <taxon>Streptomycetaceae</taxon>
        <taxon>Streptomyces</taxon>
    </lineage>
</organism>
<keyword evidence="5" id="KW-1185">Reference proteome</keyword>
<dbReference type="PANTHER" id="PTHR30328:SF54">
    <property type="entry name" value="HTH-TYPE TRANSCRIPTIONAL REPRESSOR SCO4008"/>
    <property type="match status" value="1"/>
</dbReference>
<dbReference type="EMBL" id="JARULZ010000001">
    <property type="protein sequence ID" value="MEH0634434.1"/>
    <property type="molecule type" value="Genomic_DNA"/>
</dbReference>
<feature type="domain" description="HTH tetR-type" evidence="3">
    <location>
        <begin position="6"/>
        <end position="66"/>
    </location>
</feature>
<evidence type="ECO:0000313" key="5">
    <source>
        <dbReference type="Proteomes" id="UP001310290"/>
    </source>
</evidence>